<feature type="transmembrane region" description="Helical" evidence="1">
    <location>
        <begin position="6"/>
        <end position="24"/>
    </location>
</feature>
<dbReference type="RefSeq" id="WP_031397893.1">
    <property type="nucleotide sequence ID" value="NZ_CABVQD010000041.1"/>
</dbReference>
<protein>
    <submittedName>
        <fullName evidence="2">Uncharacterized protein</fullName>
    </submittedName>
</protein>
<proteinExistence type="predicted"/>
<feature type="transmembrane region" description="Helical" evidence="1">
    <location>
        <begin position="74"/>
        <end position="94"/>
    </location>
</feature>
<keyword evidence="1" id="KW-1133">Transmembrane helix</keyword>
<accession>A0A6J5F037</accession>
<evidence type="ECO:0000313" key="2">
    <source>
        <dbReference type="EMBL" id="VWC40200.1"/>
    </source>
</evidence>
<evidence type="ECO:0000313" key="3">
    <source>
        <dbReference type="Proteomes" id="UP000494330"/>
    </source>
</evidence>
<keyword evidence="1" id="KW-0472">Membrane</keyword>
<sequence length="138" mass="14446">MNLQELHGAAVAAWCVVLAAEAAVEARVRAPGAHRTASAVHGWIGLVAEAPLIAVTVVTGLVLMVRMWPVSTLVLVKAALGLVAAAASKLRVWLVAPRICVDDDMERIRLARRIALAGTAVPLGAVTGLIGYLYWHGA</sequence>
<feature type="transmembrane region" description="Helical" evidence="1">
    <location>
        <begin position="114"/>
        <end position="135"/>
    </location>
</feature>
<keyword evidence="1" id="KW-0812">Transmembrane</keyword>
<gene>
    <name evidence="2" type="ORF">BPA30113_06854</name>
</gene>
<keyword evidence="3" id="KW-1185">Reference proteome</keyword>
<organism evidence="2 3">
    <name type="scientific">Burkholderia paludis</name>
    <dbReference type="NCBI Taxonomy" id="1506587"/>
    <lineage>
        <taxon>Bacteria</taxon>
        <taxon>Pseudomonadati</taxon>
        <taxon>Pseudomonadota</taxon>
        <taxon>Betaproteobacteria</taxon>
        <taxon>Burkholderiales</taxon>
        <taxon>Burkholderiaceae</taxon>
        <taxon>Burkholderia</taxon>
        <taxon>Burkholderia cepacia complex</taxon>
    </lineage>
</organism>
<feature type="transmembrane region" description="Helical" evidence="1">
    <location>
        <begin position="44"/>
        <end position="68"/>
    </location>
</feature>
<name>A0A6J5F037_9BURK</name>
<evidence type="ECO:0000256" key="1">
    <source>
        <dbReference type="SAM" id="Phobius"/>
    </source>
</evidence>
<reference evidence="2 3" key="1">
    <citation type="submission" date="2019-09" db="EMBL/GenBank/DDBJ databases">
        <authorList>
            <person name="Depoorter E."/>
        </authorList>
    </citation>
    <scope>NUCLEOTIDE SEQUENCE [LARGE SCALE GENOMIC DNA]</scope>
    <source>
        <strain evidence="2">LMG 30113</strain>
    </source>
</reference>
<dbReference type="Proteomes" id="UP000494330">
    <property type="component" value="Unassembled WGS sequence"/>
</dbReference>
<dbReference type="AlphaFoldDB" id="A0A6J5F037"/>
<dbReference type="EMBL" id="CABVQD010000041">
    <property type="protein sequence ID" value="VWC40200.1"/>
    <property type="molecule type" value="Genomic_DNA"/>
</dbReference>